<dbReference type="EMBL" id="JH660641">
    <property type="protein sequence ID" value="EIM29165.1"/>
    <property type="molecule type" value="Genomic_DNA"/>
</dbReference>
<gene>
    <name evidence="5" type="ORF">MicloDRAFT_00016370</name>
</gene>
<dbReference type="Proteomes" id="UP000003947">
    <property type="component" value="Unassembled WGS sequence"/>
</dbReference>
<comment type="subcellular location">
    <subcellularLocation>
        <location evidence="1">Secreted</location>
    </subcellularLocation>
</comment>
<proteinExistence type="predicted"/>
<evidence type="ECO:0000313" key="5">
    <source>
        <dbReference type="EMBL" id="EIM29165.1"/>
    </source>
</evidence>
<accession>I4YYX3</accession>
<dbReference type="GO" id="GO:0005509">
    <property type="term" value="F:calcium ion binding"/>
    <property type="evidence" value="ECO:0007669"/>
    <property type="project" value="InterPro"/>
</dbReference>
<dbReference type="Gene3D" id="2.150.10.10">
    <property type="entry name" value="Serralysin-like metalloprotease, C-terminal"/>
    <property type="match status" value="3"/>
</dbReference>
<dbReference type="InterPro" id="IPR050557">
    <property type="entry name" value="RTX_toxin/Mannuronan_C5-epim"/>
</dbReference>
<evidence type="ECO:0000259" key="4">
    <source>
        <dbReference type="PROSITE" id="PS50268"/>
    </source>
</evidence>
<dbReference type="PROSITE" id="PS00330">
    <property type="entry name" value="HEMOLYSIN_CALCIUM"/>
    <property type="match status" value="4"/>
</dbReference>
<dbReference type="PROSITE" id="PS50268">
    <property type="entry name" value="CADHERIN_2"/>
    <property type="match status" value="1"/>
</dbReference>
<organism evidence="5 6">
    <name type="scientific">Microvirga lotononidis</name>
    <dbReference type="NCBI Taxonomy" id="864069"/>
    <lineage>
        <taxon>Bacteria</taxon>
        <taxon>Pseudomonadati</taxon>
        <taxon>Pseudomonadota</taxon>
        <taxon>Alphaproteobacteria</taxon>
        <taxon>Hyphomicrobiales</taxon>
        <taxon>Methylobacteriaceae</taxon>
        <taxon>Microvirga</taxon>
    </lineage>
</organism>
<sequence length="741" mass="76515">MTEIYKAILQSSDLSAGADNQIQYKHLTAETGTTFLGWSLSDPDSDAGGIKATASHRLIVAYDITLNVKLNALEFSGASNTVYNEGKITSGSGTGLRFLGTGTHTVSNVLHGTLPTSASNLSSLQGGSISGVVGIDLTPTGSTSSRLDLFNSGLVQASSGTIIIGGEGDDRVINAGLFLTTAADGSLLVDLKNGKNFYDGTAGSYLASAGTTLSVTIKGGAAEDTFYGGAVGETFIGGTGVNIINGGSSTSATQKDTVDYSWASAALNVSLDRAFSQWTGVSTDLLVNIENLTGGAFNDTLTGDSYANVLKGGAGNDTLEGGYGDDVLDGGSDQNEINTAFFSGSLATTVDLAIQVAQNTGYGLDTLINIRNVETGGGADKLSGDARNNLLKSGAGNDRIEGRGGKDTLEGGSGADTLVGGAGDDTLDGGSGEDTAEFSGNRSNYTWSKNADGSYTIIDNTGQDGTDLLKDIRILKFADTKVALSNAAPSSIFLSSSSISEAAASGKIADIYGSDADGDTLTYTLMDSAGGLFSIDGDKLFLNRALDYETAKQHIVSIKATDPYGGEFTKAITIGVRNVTETTPLTLRGTAGIDTLSGESGNDHLSGLAGNDQLNGYEGDDTLVGGNGNDIMLGGNGKDVFVFDTKPNVKTNVEYLYDFNVADDTIHLKLSAFKGIGKKGWLSKSAFWTGDKVHDSNDHILYNKKTGALFFDPDGTGSKPALQIAVLPTKLKLTHKDFLIV</sequence>
<dbReference type="InterPro" id="IPR001343">
    <property type="entry name" value="Hemolysn_Ca-bd"/>
</dbReference>
<keyword evidence="2" id="KW-0964">Secreted</keyword>
<dbReference type="RefSeq" id="WP_009490624.1">
    <property type="nucleotide sequence ID" value="NZ_CP141048.1"/>
</dbReference>
<evidence type="ECO:0000256" key="2">
    <source>
        <dbReference type="ARBA" id="ARBA00022525"/>
    </source>
</evidence>
<dbReference type="GO" id="GO:0005576">
    <property type="term" value="C:extracellular region"/>
    <property type="evidence" value="ECO:0007669"/>
    <property type="project" value="UniProtKB-SubCell"/>
</dbReference>
<dbReference type="STRING" id="864069.MicloDRAFT_00016370"/>
<dbReference type="PANTHER" id="PTHR38340">
    <property type="entry name" value="S-LAYER PROTEIN"/>
    <property type="match status" value="1"/>
</dbReference>
<reference evidence="5 6" key="1">
    <citation type="submission" date="2012-02" db="EMBL/GenBank/DDBJ databases">
        <title>Improved High-Quality Draft sequence of Microvirga sp. WSM3557.</title>
        <authorList>
            <consortium name="US DOE Joint Genome Institute"/>
            <person name="Lucas S."/>
            <person name="Han J."/>
            <person name="Lapidus A."/>
            <person name="Cheng J.-F."/>
            <person name="Goodwin L."/>
            <person name="Pitluck S."/>
            <person name="Peters L."/>
            <person name="Zhang X."/>
            <person name="Detter J.C."/>
            <person name="Han C."/>
            <person name="Tapia R."/>
            <person name="Land M."/>
            <person name="Hauser L."/>
            <person name="Kyrpides N."/>
            <person name="Ivanova N."/>
            <person name="Pagani I."/>
            <person name="Brau L."/>
            <person name="Yates R."/>
            <person name="O'Hara G."/>
            <person name="Rui T."/>
            <person name="Howieson J."/>
            <person name="Reeve W."/>
            <person name="Woyke T."/>
        </authorList>
    </citation>
    <scope>NUCLEOTIDE SEQUENCE [LARGE SCALE GENOMIC DNA]</scope>
    <source>
        <strain evidence="5 6">WSM3557</strain>
    </source>
</reference>
<dbReference type="PRINTS" id="PR00313">
    <property type="entry name" value="CABNDNGRPT"/>
</dbReference>
<feature type="region of interest" description="Disordered" evidence="3">
    <location>
        <begin position="392"/>
        <end position="440"/>
    </location>
</feature>
<dbReference type="InterPro" id="IPR011049">
    <property type="entry name" value="Serralysin-like_metalloprot_C"/>
</dbReference>
<protein>
    <submittedName>
        <fullName evidence="5">Ca2+-binding protein, RTX toxin</fullName>
    </submittedName>
</protein>
<dbReference type="eggNOG" id="COG2931">
    <property type="taxonomic scope" value="Bacteria"/>
</dbReference>
<dbReference type="PANTHER" id="PTHR38340:SF1">
    <property type="entry name" value="S-LAYER PROTEIN"/>
    <property type="match status" value="1"/>
</dbReference>
<dbReference type="OrthoDB" id="8019836at2"/>
<dbReference type="InterPro" id="IPR018511">
    <property type="entry name" value="Hemolysin-typ_Ca-bd_CS"/>
</dbReference>
<name>I4YYX3_9HYPH</name>
<feature type="domain" description="Cadherin" evidence="4">
    <location>
        <begin position="498"/>
        <end position="586"/>
    </location>
</feature>
<keyword evidence="6" id="KW-1185">Reference proteome</keyword>
<dbReference type="Pfam" id="PF00353">
    <property type="entry name" value="HemolysinCabind"/>
    <property type="match status" value="4"/>
</dbReference>
<dbReference type="PATRIC" id="fig|864069.3.peg.1816"/>
<evidence type="ECO:0000313" key="6">
    <source>
        <dbReference type="Proteomes" id="UP000003947"/>
    </source>
</evidence>
<dbReference type="InterPro" id="IPR002126">
    <property type="entry name" value="Cadherin-like_dom"/>
</dbReference>
<feature type="compositionally biased region" description="Basic and acidic residues" evidence="3">
    <location>
        <begin position="398"/>
        <end position="409"/>
    </location>
</feature>
<dbReference type="SUPFAM" id="SSF51120">
    <property type="entry name" value="beta-Roll"/>
    <property type="match status" value="4"/>
</dbReference>
<dbReference type="CDD" id="cd11304">
    <property type="entry name" value="Cadherin_repeat"/>
    <property type="match status" value="1"/>
</dbReference>
<evidence type="ECO:0000256" key="3">
    <source>
        <dbReference type="SAM" id="MobiDB-lite"/>
    </source>
</evidence>
<dbReference type="AlphaFoldDB" id="I4YYX3"/>
<dbReference type="HOGENOM" id="CLU_374624_0_0_5"/>
<dbReference type="SMART" id="SM00112">
    <property type="entry name" value="CA"/>
    <property type="match status" value="1"/>
</dbReference>
<evidence type="ECO:0000256" key="1">
    <source>
        <dbReference type="ARBA" id="ARBA00004613"/>
    </source>
</evidence>
<dbReference type="GO" id="GO:0007156">
    <property type="term" value="P:homophilic cell adhesion via plasma membrane adhesion molecules"/>
    <property type="evidence" value="ECO:0007669"/>
    <property type="project" value="InterPro"/>
</dbReference>
<dbReference type="SUPFAM" id="SSF49313">
    <property type="entry name" value="Cadherin-like"/>
    <property type="match status" value="1"/>
</dbReference>
<dbReference type="GO" id="GO:0016020">
    <property type="term" value="C:membrane"/>
    <property type="evidence" value="ECO:0007669"/>
    <property type="project" value="InterPro"/>
</dbReference>
<dbReference type="InterPro" id="IPR015919">
    <property type="entry name" value="Cadherin-like_sf"/>
</dbReference>